<protein>
    <submittedName>
        <fullName evidence="2">Uncharacterized protein</fullName>
    </submittedName>
</protein>
<dbReference type="EMBL" id="LXQA010086159">
    <property type="protein sequence ID" value="MCI12927.1"/>
    <property type="molecule type" value="Genomic_DNA"/>
</dbReference>
<evidence type="ECO:0000256" key="1">
    <source>
        <dbReference type="SAM" id="MobiDB-lite"/>
    </source>
</evidence>
<feature type="region of interest" description="Disordered" evidence="1">
    <location>
        <begin position="31"/>
        <end position="52"/>
    </location>
</feature>
<sequence>KATSNTAHLSKVDVELKCKRGHLFYNGQVFGTNISPKSPESRPDLSYSGQASSPSLLTILSGDNPRAPKWFPKLLMVTPSKNSTFLAASQLAKTLANKHRARRIEGQGDHYFAKHLQLKV</sequence>
<keyword evidence="3" id="KW-1185">Reference proteome</keyword>
<evidence type="ECO:0000313" key="3">
    <source>
        <dbReference type="Proteomes" id="UP000265520"/>
    </source>
</evidence>
<dbReference type="AlphaFoldDB" id="A0A392PMQ8"/>
<feature type="non-terminal residue" evidence="2">
    <location>
        <position position="1"/>
    </location>
</feature>
<reference evidence="2 3" key="1">
    <citation type="journal article" date="2018" name="Front. Plant Sci.">
        <title>Red Clover (Trifolium pratense) and Zigzag Clover (T. medium) - A Picture of Genomic Similarities and Differences.</title>
        <authorList>
            <person name="Dluhosova J."/>
            <person name="Istvanek J."/>
            <person name="Nedelnik J."/>
            <person name="Repkova J."/>
        </authorList>
    </citation>
    <scope>NUCLEOTIDE SEQUENCE [LARGE SCALE GENOMIC DNA]</scope>
    <source>
        <strain evidence="3">cv. 10/8</strain>
        <tissue evidence="2">Leaf</tissue>
    </source>
</reference>
<comment type="caution">
    <text evidence="2">The sequence shown here is derived from an EMBL/GenBank/DDBJ whole genome shotgun (WGS) entry which is preliminary data.</text>
</comment>
<name>A0A392PMQ8_9FABA</name>
<proteinExistence type="predicted"/>
<dbReference type="Proteomes" id="UP000265520">
    <property type="component" value="Unassembled WGS sequence"/>
</dbReference>
<evidence type="ECO:0000313" key="2">
    <source>
        <dbReference type="EMBL" id="MCI12927.1"/>
    </source>
</evidence>
<organism evidence="2 3">
    <name type="scientific">Trifolium medium</name>
    <dbReference type="NCBI Taxonomy" id="97028"/>
    <lineage>
        <taxon>Eukaryota</taxon>
        <taxon>Viridiplantae</taxon>
        <taxon>Streptophyta</taxon>
        <taxon>Embryophyta</taxon>
        <taxon>Tracheophyta</taxon>
        <taxon>Spermatophyta</taxon>
        <taxon>Magnoliopsida</taxon>
        <taxon>eudicotyledons</taxon>
        <taxon>Gunneridae</taxon>
        <taxon>Pentapetalae</taxon>
        <taxon>rosids</taxon>
        <taxon>fabids</taxon>
        <taxon>Fabales</taxon>
        <taxon>Fabaceae</taxon>
        <taxon>Papilionoideae</taxon>
        <taxon>50 kb inversion clade</taxon>
        <taxon>NPAAA clade</taxon>
        <taxon>Hologalegina</taxon>
        <taxon>IRL clade</taxon>
        <taxon>Trifolieae</taxon>
        <taxon>Trifolium</taxon>
    </lineage>
</organism>
<accession>A0A392PMQ8</accession>